<keyword evidence="2" id="KW-1185">Reference proteome</keyword>
<organism evidence="1 2">
    <name type="scientific">Pistacia atlantica</name>
    <dbReference type="NCBI Taxonomy" id="434234"/>
    <lineage>
        <taxon>Eukaryota</taxon>
        <taxon>Viridiplantae</taxon>
        <taxon>Streptophyta</taxon>
        <taxon>Embryophyta</taxon>
        <taxon>Tracheophyta</taxon>
        <taxon>Spermatophyta</taxon>
        <taxon>Magnoliopsida</taxon>
        <taxon>eudicotyledons</taxon>
        <taxon>Gunneridae</taxon>
        <taxon>Pentapetalae</taxon>
        <taxon>rosids</taxon>
        <taxon>malvids</taxon>
        <taxon>Sapindales</taxon>
        <taxon>Anacardiaceae</taxon>
        <taxon>Pistacia</taxon>
    </lineage>
</organism>
<reference evidence="2" key="1">
    <citation type="journal article" date="2023" name="G3 (Bethesda)">
        <title>Genome assembly and association tests identify interacting loci associated with vigor, precocity, and sex in interspecific pistachio rootstocks.</title>
        <authorList>
            <person name="Palmer W."/>
            <person name="Jacygrad E."/>
            <person name="Sagayaradj S."/>
            <person name="Cavanaugh K."/>
            <person name="Han R."/>
            <person name="Bertier L."/>
            <person name="Beede B."/>
            <person name="Kafkas S."/>
            <person name="Golino D."/>
            <person name="Preece J."/>
            <person name="Michelmore R."/>
        </authorList>
    </citation>
    <scope>NUCLEOTIDE SEQUENCE [LARGE SCALE GENOMIC DNA]</scope>
</reference>
<comment type="caution">
    <text evidence="1">The sequence shown here is derived from an EMBL/GenBank/DDBJ whole genome shotgun (WGS) entry which is preliminary data.</text>
</comment>
<proteinExistence type="predicted"/>
<name>A0ACC1A7I7_9ROSI</name>
<accession>A0ACC1A7I7</accession>
<protein>
    <submittedName>
        <fullName evidence="1">Uncharacterized protein</fullName>
    </submittedName>
</protein>
<evidence type="ECO:0000313" key="1">
    <source>
        <dbReference type="EMBL" id="KAJ0081751.1"/>
    </source>
</evidence>
<evidence type="ECO:0000313" key="2">
    <source>
        <dbReference type="Proteomes" id="UP001164250"/>
    </source>
</evidence>
<gene>
    <name evidence="1" type="ORF">Patl1_09963</name>
</gene>
<dbReference type="Proteomes" id="UP001164250">
    <property type="component" value="Chromosome 12"/>
</dbReference>
<sequence length="404" mass="44509">MCFISTKVDSSSLVHDSGESTGVTENFRSGKGQNILHRKPRLMRNAHGVLNIIGWGTLLPNGGYHFQILQKISIEMLTAVLLQARREDECRKVLGDLPSCDGICSDRSTTPHRCNSGYIRTVIQNKKKGSTRGHNSDINDEGMAASSAATDGVAAAALRSVIQRVHQVGSGPDRIRIFSVSKTKSLSFLHKVYDAGRRCFAGLPNLAMVETVDDKKMADYLDRMVAIMGRKPLKVFIQVNLSGEECKLNSFVNNAVDFCLKLFSSNLFLGHSNAQASSFNGDELSHMKMVSKNNVHQHQVDSIPVQSSETGLKNVHGVLKIIGWGTLLPTGAIIARHFRKMPLKSDVWYPLHVLCQTSGYIVGSIGWGIGLWLGNSSKNYTLKKHRIFGILIFTFATIQVNSRK</sequence>
<dbReference type="EMBL" id="CM047908">
    <property type="protein sequence ID" value="KAJ0081751.1"/>
    <property type="molecule type" value="Genomic_DNA"/>
</dbReference>